<proteinExistence type="predicted"/>
<evidence type="ECO:0000313" key="2">
    <source>
        <dbReference type="EMBL" id="MBU9838052.1"/>
    </source>
</evidence>
<keyword evidence="3" id="KW-1185">Reference proteome</keyword>
<protein>
    <submittedName>
        <fullName evidence="2">Pilus assembly protein CblD</fullName>
    </submittedName>
</protein>
<feature type="signal peptide" evidence="1">
    <location>
        <begin position="1"/>
        <end position="26"/>
    </location>
</feature>
<dbReference type="Pfam" id="PF07434">
    <property type="entry name" value="CblD"/>
    <property type="match status" value="1"/>
</dbReference>
<comment type="caution">
    <text evidence="2">The sequence shown here is derived from an EMBL/GenBank/DDBJ whole genome shotgun (WGS) entry which is preliminary data.</text>
</comment>
<reference evidence="2 3" key="1">
    <citation type="submission" date="2021-03" db="EMBL/GenBank/DDBJ databases">
        <title>Five novel Rahnella species.</title>
        <authorList>
            <person name="Brady C."/>
            <person name="Asselin J."/>
            <person name="Beer S."/>
            <person name="Bruberg M.B."/>
            <person name="Crampton B."/>
            <person name="Venter S."/>
            <person name="Arnold D."/>
            <person name="Denman S."/>
        </authorList>
    </citation>
    <scope>NUCLEOTIDE SEQUENCE [LARGE SCALE GENOMIC DNA]</scope>
    <source>
        <strain evidence="2 3">L72c</strain>
    </source>
</reference>
<organism evidence="2 3">
    <name type="scientific">Rahnella perminowiae</name>
    <dbReference type="NCBI Taxonomy" id="2816244"/>
    <lineage>
        <taxon>Bacteria</taxon>
        <taxon>Pseudomonadati</taxon>
        <taxon>Pseudomonadota</taxon>
        <taxon>Gammaproteobacteria</taxon>
        <taxon>Enterobacterales</taxon>
        <taxon>Yersiniaceae</taxon>
        <taxon>Rahnella</taxon>
    </lineage>
</organism>
<dbReference type="EMBL" id="JAFMOU010000072">
    <property type="protein sequence ID" value="MBU9838052.1"/>
    <property type="molecule type" value="Genomic_DNA"/>
</dbReference>
<sequence length="386" mass="42290">MKLTTCLTSLLLLLSTSLLTMPGAYAERVEPTGRDTPVIATFDKSSPPAQLDIWKDESGGYDSDNDPLWGRNTWICLSSSNPVNGECSTSVTGVVNGNTTIPVIFTEKRSHLTQIINLTGYHDIYTTTGNACGVSPKQPWGGPYQVYAGMQANCNDGEANDESKLSVYVTSQELSKLPSGGIWEANLKMSLMQWSPRIKLADWNARITLNVTDNNNQQIYLPEFGQAAPLVNLNMRPLPGNGINKVSVIGSASIDVCLYDGYNANSSAFMLTINDSYTGQGNRTMTDFSLVRQGGNESNDRDRIDYLVDILNPDTNTIQTVTRGTQMTFTKIQQAHIRQVHLPGLPQPVICVPAPLTLSTQMFEINSKNAGQYRGTLKLNFTPSLY</sequence>
<evidence type="ECO:0000256" key="1">
    <source>
        <dbReference type="SAM" id="SignalP"/>
    </source>
</evidence>
<keyword evidence="1" id="KW-0732">Signal</keyword>
<dbReference type="InterPro" id="IPR010888">
    <property type="entry name" value="CblD"/>
</dbReference>
<dbReference type="RefSeq" id="WP_217139420.1">
    <property type="nucleotide sequence ID" value="NZ_JAFMOU010000072.1"/>
</dbReference>
<evidence type="ECO:0000313" key="3">
    <source>
        <dbReference type="Proteomes" id="UP000699865"/>
    </source>
</evidence>
<name>A0ABS6L9G7_9GAMM</name>
<feature type="chain" id="PRO_5047409047" evidence="1">
    <location>
        <begin position="27"/>
        <end position="386"/>
    </location>
</feature>
<dbReference type="Proteomes" id="UP000699865">
    <property type="component" value="Unassembled WGS sequence"/>
</dbReference>
<gene>
    <name evidence="2" type="ORF">J1786_25005</name>
</gene>
<accession>A0ABS6L9G7</accession>